<dbReference type="EMBL" id="WKFB01000068">
    <property type="protein sequence ID" value="KAF6737207.1"/>
    <property type="molecule type" value="Genomic_DNA"/>
</dbReference>
<proteinExistence type="predicted"/>
<sequence length="134" mass="15427">MDTKRLDVGRTRLSAGLIHEAMSHFHHEGAAFPQWIHKNRFRVLLTDRPILSFGPFMIHFSSVETKKKYCRNTQESRLILARIRTRPLPVLQGSDAQTGSPQHLTTFTTLLLLSVRSMTSERALTHHHICPGWF</sequence>
<reference evidence="1" key="1">
    <citation type="journal article" name="BMC Genomics">
        <title>Long-read sequencing and de novo genome assembly of marine medaka (Oryzias melastigma).</title>
        <authorList>
            <person name="Liang P."/>
            <person name="Saqib H.S.A."/>
            <person name="Ni X."/>
            <person name="Shen Y."/>
        </authorList>
    </citation>
    <scope>NUCLEOTIDE SEQUENCE</scope>
    <source>
        <strain evidence="1">Bigg-433</strain>
    </source>
</reference>
<name>A0A834FNN5_ORYME</name>
<protein>
    <submittedName>
        <fullName evidence="1">Uncharacterized protein</fullName>
    </submittedName>
</protein>
<organism evidence="1 2">
    <name type="scientific">Oryzias melastigma</name>
    <name type="common">Marine medaka</name>
    <dbReference type="NCBI Taxonomy" id="30732"/>
    <lineage>
        <taxon>Eukaryota</taxon>
        <taxon>Metazoa</taxon>
        <taxon>Chordata</taxon>
        <taxon>Craniata</taxon>
        <taxon>Vertebrata</taxon>
        <taxon>Euteleostomi</taxon>
        <taxon>Actinopterygii</taxon>
        <taxon>Neopterygii</taxon>
        <taxon>Teleostei</taxon>
        <taxon>Neoteleostei</taxon>
        <taxon>Acanthomorphata</taxon>
        <taxon>Ovalentaria</taxon>
        <taxon>Atherinomorphae</taxon>
        <taxon>Beloniformes</taxon>
        <taxon>Adrianichthyidae</taxon>
        <taxon>Oryziinae</taxon>
        <taxon>Oryzias</taxon>
    </lineage>
</organism>
<comment type="caution">
    <text evidence="1">The sequence shown here is derived from an EMBL/GenBank/DDBJ whole genome shotgun (WGS) entry which is preliminary data.</text>
</comment>
<dbReference type="AlphaFoldDB" id="A0A834FNN5"/>
<gene>
    <name evidence="1" type="ORF">FQA47_022132</name>
</gene>
<evidence type="ECO:0000313" key="1">
    <source>
        <dbReference type="EMBL" id="KAF6737207.1"/>
    </source>
</evidence>
<accession>A0A834FNN5</accession>
<evidence type="ECO:0000313" key="2">
    <source>
        <dbReference type="Proteomes" id="UP000646548"/>
    </source>
</evidence>
<dbReference type="Proteomes" id="UP000646548">
    <property type="component" value="Unassembled WGS sequence"/>
</dbReference>